<evidence type="ECO:0000259" key="13">
    <source>
        <dbReference type="PROSITE" id="PS51449"/>
    </source>
</evidence>
<accession>A0ABU3VQB0</accession>
<dbReference type="InterPro" id="IPR006638">
    <property type="entry name" value="Elp3/MiaA/NifB-like_rSAM"/>
</dbReference>
<keyword evidence="6 11" id="KW-0819">tRNA processing</keyword>
<gene>
    <name evidence="15" type="primary">miaB_2</name>
    <name evidence="15" type="ORF">MmiAt1_10770</name>
</gene>
<evidence type="ECO:0000256" key="9">
    <source>
        <dbReference type="ARBA" id="ARBA00023014"/>
    </source>
</evidence>
<dbReference type="EMBL" id="JAWDKC010000018">
    <property type="protein sequence ID" value="MDV0445494.1"/>
    <property type="molecule type" value="Genomic_DNA"/>
</dbReference>
<dbReference type="RefSeq" id="WP_318785917.1">
    <property type="nucleotide sequence ID" value="NZ_JAWDKC010000018.1"/>
</dbReference>
<dbReference type="SFLD" id="SFLDG01082">
    <property type="entry name" value="B12-binding_domain_containing"/>
    <property type="match status" value="1"/>
</dbReference>
<evidence type="ECO:0000256" key="4">
    <source>
        <dbReference type="ARBA" id="ARBA00022679"/>
    </source>
</evidence>
<dbReference type="PANTHER" id="PTHR11918">
    <property type="entry name" value="RADICAL SAM PROTEINS"/>
    <property type="match status" value="1"/>
</dbReference>
<evidence type="ECO:0000256" key="10">
    <source>
        <dbReference type="ARBA" id="ARBA00051661"/>
    </source>
</evidence>
<dbReference type="PANTHER" id="PTHR11918:SF45">
    <property type="entry name" value="THREONYLCARBAMOYLADENOSINE TRNA METHYLTHIOTRANSFERASE"/>
    <property type="match status" value="1"/>
</dbReference>
<keyword evidence="7 11" id="KW-0479">Metal-binding</keyword>
<keyword evidence="5 11" id="KW-0949">S-adenosyl-L-methionine</keyword>
<evidence type="ECO:0000256" key="5">
    <source>
        <dbReference type="ARBA" id="ARBA00022691"/>
    </source>
</evidence>
<dbReference type="InterPro" id="IPR006466">
    <property type="entry name" value="MiaB-like_arc_euk"/>
</dbReference>
<name>A0ABU3VQB0_9EURY</name>
<keyword evidence="8 11" id="KW-0408">Iron</keyword>
<comment type="cofactor">
    <cofactor evidence="11">
        <name>[4Fe-4S] cluster</name>
        <dbReference type="ChEBI" id="CHEBI:49883"/>
    </cofactor>
    <text evidence="11">Binds 1 or 2 [4Fe-4S] cluster. One cluster is coordinated with 3 cysteines and an exchangeable S-adenosyl-L-methionine.</text>
</comment>
<dbReference type="InterPro" id="IPR058240">
    <property type="entry name" value="rSAM_sf"/>
</dbReference>
<evidence type="ECO:0000259" key="12">
    <source>
        <dbReference type="PROSITE" id="PS50926"/>
    </source>
</evidence>
<dbReference type="CDD" id="cd01335">
    <property type="entry name" value="Radical_SAM"/>
    <property type="match status" value="1"/>
</dbReference>
<dbReference type="InterPro" id="IPR002792">
    <property type="entry name" value="TRAM_dom"/>
</dbReference>
<evidence type="ECO:0000313" key="15">
    <source>
        <dbReference type="EMBL" id="MDV0445494.1"/>
    </source>
</evidence>
<dbReference type="GO" id="GO:0035597">
    <property type="term" value="F:tRNA-2-methylthio-N(6)-dimethylallyladenosine(37) synthase activity"/>
    <property type="evidence" value="ECO:0007669"/>
    <property type="project" value="UniProtKB-EC"/>
</dbReference>
<dbReference type="SUPFAM" id="SSF102114">
    <property type="entry name" value="Radical SAM enzymes"/>
    <property type="match status" value="1"/>
</dbReference>
<comment type="similarity">
    <text evidence="2 11">Belongs to the methylthiotransferase family. CDKAL1 subfamily.</text>
</comment>
<keyword evidence="4 11" id="KW-0808">Transferase</keyword>
<protein>
    <recommendedName>
        <fullName evidence="11">tRNA-t(6)A37 methylthiotransferase</fullName>
        <ecNumber evidence="11">2.8.4.5</ecNumber>
    </recommendedName>
</protein>
<dbReference type="SMART" id="SM00729">
    <property type="entry name" value="Elp3"/>
    <property type="match status" value="1"/>
</dbReference>
<dbReference type="Gene3D" id="3.40.50.12160">
    <property type="entry name" value="Methylthiotransferase, N-terminal domain"/>
    <property type="match status" value="1"/>
</dbReference>
<dbReference type="Gene3D" id="3.80.30.20">
    <property type="entry name" value="tm_1862 like domain"/>
    <property type="match status" value="1"/>
</dbReference>
<feature type="domain" description="MTTase N-terminal" evidence="13">
    <location>
        <begin position="1"/>
        <end position="110"/>
    </location>
</feature>
<keyword evidence="16" id="KW-1185">Reference proteome</keyword>
<dbReference type="InterPro" id="IPR007197">
    <property type="entry name" value="rSAM"/>
</dbReference>
<evidence type="ECO:0000256" key="3">
    <source>
        <dbReference type="ARBA" id="ARBA00022485"/>
    </source>
</evidence>
<keyword evidence="3 11" id="KW-0004">4Fe-4S</keyword>
<keyword evidence="9 11" id="KW-0411">Iron-sulfur</keyword>
<dbReference type="SFLD" id="SFLDS00029">
    <property type="entry name" value="Radical_SAM"/>
    <property type="match status" value="1"/>
</dbReference>
<feature type="domain" description="TRAM" evidence="12">
    <location>
        <begin position="395"/>
        <end position="456"/>
    </location>
</feature>
<evidence type="ECO:0000256" key="1">
    <source>
        <dbReference type="ARBA" id="ARBA00002399"/>
    </source>
</evidence>
<comment type="caution">
    <text evidence="15">The sequence shown here is derived from an EMBL/GenBank/DDBJ whole genome shotgun (WGS) entry which is preliminary data.</text>
</comment>
<dbReference type="NCBIfam" id="TIGR00089">
    <property type="entry name" value="MiaB/RimO family radical SAM methylthiotransferase"/>
    <property type="match status" value="1"/>
</dbReference>
<dbReference type="PROSITE" id="PS51918">
    <property type="entry name" value="RADICAL_SAM"/>
    <property type="match status" value="1"/>
</dbReference>
<comment type="function">
    <text evidence="1 11">Catalyzes the methylthiolation of N6-threonylcarbamoyladenosine (t(6)A), leading to the formation of 2-methylthio-N6-threonylcarbamoyladenosine (ms(2)t(6)A) at position 37 in tRNAs that read codons beginning with adenine.</text>
</comment>
<dbReference type="PROSITE" id="PS51449">
    <property type="entry name" value="MTTASE_N"/>
    <property type="match status" value="1"/>
</dbReference>
<dbReference type="EC" id="2.8.4.5" evidence="11"/>
<evidence type="ECO:0000256" key="8">
    <source>
        <dbReference type="ARBA" id="ARBA00023004"/>
    </source>
</evidence>
<dbReference type="InterPro" id="IPR013848">
    <property type="entry name" value="Methylthiotransferase_N"/>
</dbReference>
<dbReference type="PROSITE" id="PS50926">
    <property type="entry name" value="TRAM"/>
    <property type="match status" value="1"/>
</dbReference>
<evidence type="ECO:0000259" key="14">
    <source>
        <dbReference type="PROSITE" id="PS51918"/>
    </source>
</evidence>
<feature type="domain" description="Radical SAM core" evidence="14">
    <location>
        <begin position="156"/>
        <end position="395"/>
    </location>
</feature>
<dbReference type="InterPro" id="IPR005839">
    <property type="entry name" value="Methylthiotransferase"/>
</dbReference>
<dbReference type="InterPro" id="IPR038135">
    <property type="entry name" value="Methylthiotransferase_N_sf"/>
</dbReference>
<comment type="catalytic activity">
    <reaction evidence="10 11">
        <text>N(6)-L-threonylcarbamoyladenosine(37) in tRNA + (sulfur carrier)-SH + AH2 + 2 S-adenosyl-L-methionine = 2-methylsulfanyl-N(6)-L-threonylcarbamoyladenosine(37) in tRNA + (sulfur carrier)-H + 5'-deoxyadenosine + L-methionine + A + S-adenosyl-L-homocysteine + 2 H(+)</text>
        <dbReference type="Rhea" id="RHEA:37075"/>
        <dbReference type="Rhea" id="RHEA-COMP:10163"/>
        <dbReference type="Rhea" id="RHEA-COMP:11092"/>
        <dbReference type="Rhea" id="RHEA-COMP:14737"/>
        <dbReference type="Rhea" id="RHEA-COMP:14739"/>
        <dbReference type="ChEBI" id="CHEBI:13193"/>
        <dbReference type="ChEBI" id="CHEBI:15378"/>
        <dbReference type="ChEBI" id="CHEBI:17319"/>
        <dbReference type="ChEBI" id="CHEBI:17499"/>
        <dbReference type="ChEBI" id="CHEBI:29917"/>
        <dbReference type="ChEBI" id="CHEBI:57844"/>
        <dbReference type="ChEBI" id="CHEBI:57856"/>
        <dbReference type="ChEBI" id="CHEBI:59789"/>
        <dbReference type="ChEBI" id="CHEBI:64428"/>
        <dbReference type="ChEBI" id="CHEBI:74418"/>
        <dbReference type="ChEBI" id="CHEBI:74420"/>
        <dbReference type="EC" id="2.8.4.5"/>
    </reaction>
</comment>
<evidence type="ECO:0000256" key="7">
    <source>
        <dbReference type="ARBA" id="ARBA00022723"/>
    </source>
</evidence>
<evidence type="ECO:0000256" key="11">
    <source>
        <dbReference type="RuleBase" id="RU368081"/>
    </source>
</evidence>
<dbReference type="InterPro" id="IPR023404">
    <property type="entry name" value="rSAM_horseshoe"/>
</dbReference>
<dbReference type="Pfam" id="PF04055">
    <property type="entry name" value="Radical_SAM"/>
    <property type="match status" value="1"/>
</dbReference>
<proteinExistence type="inferred from homology"/>
<dbReference type="Pfam" id="PF01938">
    <property type="entry name" value="TRAM"/>
    <property type="match status" value="1"/>
</dbReference>
<dbReference type="Proteomes" id="UP001272052">
    <property type="component" value="Unassembled WGS sequence"/>
</dbReference>
<dbReference type="NCBIfam" id="TIGR01578">
    <property type="entry name" value="MiaB-like-B"/>
    <property type="match status" value="1"/>
</dbReference>
<organism evidence="15 16">
    <name type="scientific">Methanimicrococcus hacksteinii</name>
    <dbReference type="NCBI Taxonomy" id="3028293"/>
    <lineage>
        <taxon>Archaea</taxon>
        <taxon>Methanobacteriati</taxon>
        <taxon>Methanobacteriota</taxon>
        <taxon>Stenosarchaea group</taxon>
        <taxon>Methanomicrobia</taxon>
        <taxon>Methanosarcinales</taxon>
        <taxon>Methanosarcinaceae</taxon>
        <taxon>Methanimicrococcus</taxon>
    </lineage>
</organism>
<reference evidence="15 16" key="1">
    <citation type="submission" date="2023-06" db="EMBL/GenBank/DDBJ databases">
        <title>Genome sequence of Methanimicrococcus sp. At1.</title>
        <authorList>
            <person name="Protasov E."/>
            <person name="Platt K."/>
            <person name="Poehlein A."/>
            <person name="Daniel R."/>
            <person name="Brune A."/>
        </authorList>
    </citation>
    <scope>NUCLEOTIDE SEQUENCE [LARGE SCALE GENOMIC DNA]</scope>
    <source>
        <strain evidence="15 16">At1</strain>
    </source>
</reference>
<evidence type="ECO:0000256" key="2">
    <source>
        <dbReference type="ARBA" id="ARBA00008616"/>
    </source>
</evidence>
<sequence>MKIYFETFGCSANQASAETMRGIIRNTGFDFSSEAEADVYVCNSCTVKYTTEQKILHKIRQFGEQGKDVIVCGCMPEVQLDLILNANPEAFIVGVRSVNGLRDVLLKISGRTAVQNAEAEAETKTAENHNPNPLDYVPVRISSASPDGFLNLPKIRYHENIHICQISTGCRFGCSYCIVRLARGDLISFPPEEIVRDVQTAVAEGCSEIWLTSQDDSQYGMDFSKESPYADIRLPALLKQIADIPGDFKIRVGMMNPFSIKPILSELIDAFNHPKIYKFLHIPIQSASEDVLKTMNRHYSMKDVDEIIAAFKERFPDLTLFTDIIVGFCGETDADFEETTDWVQKYKPDKINISKYSPRPGTKAFPMRNLDSRILTARSRELTELTDKLKQETKNERIGNIEDVFISKYGKESGVLARTADYKPVVLNEKGLKPGMTVKAKIVEATPGYFIGELVQN</sequence>
<evidence type="ECO:0000313" key="16">
    <source>
        <dbReference type="Proteomes" id="UP001272052"/>
    </source>
</evidence>
<evidence type="ECO:0000256" key="6">
    <source>
        <dbReference type="ARBA" id="ARBA00022694"/>
    </source>
</evidence>
<dbReference type="Pfam" id="PF00919">
    <property type="entry name" value="UPF0004"/>
    <property type="match status" value="1"/>
</dbReference>